<sequence>MSIVTNIKKTVWDLGAILFFIWLGFKAIGYGMDLLNVDVSSICKHTDVAEFPSPNGKKLQNLVILIVVQQQIGNQA</sequence>
<proteinExistence type="predicted"/>
<evidence type="ECO:0000313" key="3">
    <source>
        <dbReference type="Proteomes" id="UP001528411"/>
    </source>
</evidence>
<reference evidence="2 3" key="1">
    <citation type="submission" date="2023-01" db="EMBL/GenBank/DDBJ databases">
        <title>Psychrosphaera sp. nov., isolated from marine algae.</title>
        <authorList>
            <person name="Bayburt H."/>
            <person name="Choi B.J."/>
            <person name="Kim J.M."/>
            <person name="Choi D.G."/>
            <person name="Jeon C.O."/>
        </authorList>
    </citation>
    <scope>NUCLEOTIDE SEQUENCE [LARGE SCALE GENOMIC DNA]</scope>
    <source>
        <strain evidence="2 3">G1-22</strain>
    </source>
</reference>
<gene>
    <name evidence="2" type="ORF">PN838_19535</name>
</gene>
<feature type="transmembrane region" description="Helical" evidence="1">
    <location>
        <begin position="12"/>
        <end position="32"/>
    </location>
</feature>
<keyword evidence="1" id="KW-0472">Membrane</keyword>
<keyword evidence="1" id="KW-0812">Transmembrane</keyword>
<evidence type="ECO:0000256" key="1">
    <source>
        <dbReference type="SAM" id="Phobius"/>
    </source>
</evidence>
<keyword evidence="1" id="KW-1133">Transmembrane helix</keyword>
<name>A0ABT5FH59_9GAMM</name>
<organism evidence="2 3">
    <name type="scientific">Psychrosphaera algicola</name>
    <dbReference type="NCBI Taxonomy" id="3023714"/>
    <lineage>
        <taxon>Bacteria</taxon>
        <taxon>Pseudomonadati</taxon>
        <taxon>Pseudomonadota</taxon>
        <taxon>Gammaproteobacteria</taxon>
        <taxon>Alteromonadales</taxon>
        <taxon>Pseudoalteromonadaceae</taxon>
        <taxon>Psychrosphaera</taxon>
    </lineage>
</organism>
<comment type="caution">
    <text evidence="2">The sequence shown here is derived from an EMBL/GenBank/DDBJ whole genome shotgun (WGS) entry which is preliminary data.</text>
</comment>
<protein>
    <submittedName>
        <fullName evidence="2">Uncharacterized protein</fullName>
    </submittedName>
</protein>
<accession>A0ABT5FH59</accession>
<evidence type="ECO:0000313" key="2">
    <source>
        <dbReference type="EMBL" id="MDC2890534.1"/>
    </source>
</evidence>
<dbReference type="EMBL" id="JAQOMS010000002">
    <property type="protein sequence ID" value="MDC2890534.1"/>
    <property type="molecule type" value="Genomic_DNA"/>
</dbReference>
<dbReference type="Proteomes" id="UP001528411">
    <property type="component" value="Unassembled WGS sequence"/>
</dbReference>
<dbReference type="RefSeq" id="WP_272181707.1">
    <property type="nucleotide sequence ID" value="NZ_JAQOMS010000002.1"/>
</dbReference>
<keyword evidence="3" id="KW-1185">Reference proteome</keyword>